<comment type="subcellular location">
    <subcellularLocation>
        <location evidence="1">Membrane</location>
    </subcellularLocation>
</comment>
<keyword evidence="3" id="KW-0175">Coiled coil</keyword>
<feature type="domain" description="Penicillin-binding protein dimerisation" evidence="6">
    <location>
        <begin position="62"/>
        <end position="262"/>
    </location>
</feature>
<dbReference type="Pfam" id="PF03717">
    <property type="entry name" value="PBP_dimer"/>
    <property type="match status" value="1"/>
</dbReference>
<dbReference type="InterPro" id="IPR036138">
    <property type="entry name" value="PBP_dimer_sf"/>
</dbReference>
<feature type="transmembrane region" description="Helical" evidence="4">
    <location>
        <begin position="20"/>
        <end position="37"/>
    </location>
</feature>
<dbReference type="Gene3D" id="3.90.1310.10">
    <property type="entry name" value="Penicillin-binding protein 2a (Domain 2)"/>
    <property type="match status" value="1"/>
</dbReference>
<evidence type="ECO:0000256" key="4">
    <source>
        <dbReference type="SAM" id="Phobius"/>
    </source>
</evidence>
<evidence type="ECO:0000313" key="7">
    <source>
        <dbReference type="EMBL" id="OGF40329.1"/>
    </source>
</evidence>
<dbReference type="Gene3D" id="3.40.710.10">
    <property type="entry name" value="DD-peptidase/beta-lactamase superfamily"/>
    <property type="match status" value="1"/>
</dbReference>
<evidence type="ECO:0000259" key="6">
    <source>
        <dbReference type="Pfam" id="PF03717"/>
    </source>
</evidence>
<dbReference type="EMBL" id="MFGO01000031">
    <property type="protein sequence ID" value="OGF40329.1"/>
    <property type="molecule type" value="Genomic_DNA"/>
</dbReference>
<evidence type="ECO:0000313" key="8">
    <source>
        <dbReference type="Proteomes" id="UP000177579"/>
    </source>
</evidence>
<proteinExistence type="predicted"/>
<evidence type="ECO:0000256" key="3">
    <source>
        <dbReference type="SAM" id="Coils"/>
    </source>
</evidence>
<keyword evidence="2 4" id="KW-0472">Membrane</keyword>
<dbReference type="SUPFAM" id="SSF56519">
    <property type="entry name" value="Penicillin binding protein dimerisation domain"/>
    <property type="match status" value="1"/>
</dbReference>
<dbReference type="Proteomes" id="UP000177579">
    <property type="component" value="Unassembled WGS sequence"/>
</dbReference>
<dbReference type="Gene3D" id="3.30.450.330">
    <property type="match status" value="1"/>
</dbReference>
<dbReference type="PANTHER" id="PTHR30627:SF1">
    <property type="entry name" value="PEPTIDOGLYCAN D,D-TRANSPEPTIDASE FTSI"/>
    <property type="match status" value="1"/>
</dbReference>
<dbReference type="AlphaFoldDB" id="A0A1F5TNF5"/>
<dbReference type="InterPro" id="IPR050515">
    <property type="entry name" value="Beta-lactam/transpept"/>
</dbReference>
<dbReference type="PANTHER" id="PTHR30627">
    <property type="entry name" value="PEPTIDOGLYCAN D,D-TRANSPEPTIDASE"/>
    <property type="match status" value="1"/>
</dbReference>
<feature type="domain" description="Penicillin-binding protein transpeptidase" evidence="5">
    <location>
        <begin position="308"/>
        <end position="620"/>
    </location>
</feature>
<keyword evidence="4" id="KW-1133">Transmembrane helix</keyword>
<dbReference type="InterPro" id="IPR005311">
    <property type="entry name" value="PBP_dimer"/>
</dbReference>
<evidence type="ECO:0000259" key="5">
    <source>
        <dbReference type="Pfam" id="PF00905"/>
    </source>
</evidence>
<evidence type="ECO:0000256" key="1">
    <source>
        <dbReference type="ARBA" id="ARBA00004370"/>
    </source>
</evidence>
<evidence type="ECO:0000256" key="2">
    <source>
        <dbReference type="ARBA" id="ARBA00023136"/>
    </source>
</evidence>
<gene>
    <name evidence="7" type="ORF">A2531_00570</name>
</gene>
<dbReference type="InterPro" id="IPR001460">
    <property type="entry name" value="PCN-bd_Tpept"/>
</dbReference>
<dbReference type="Pfam" id="PF00905">
    <property type="entry name" value="Transpeptidase"/>
    <property type="match status" value="1"/>
</dbReference>
<dbReference type="GO" id="GO:0071555">
    <property type="term" value="P:cell wall organization"/>
    <property type="evidence" value="ECO:0007669"/>
    <property type="project" value="TreeGrafter"/>
</dbReference>
<keyword evidence="4" id="KW-0812">Transmembrane</keyword>
<comment type="caution">
    <text evidence="7">The sequence shown here is derived from an EMBL/GenBank/DDBJ whole genome shotgun (WGS) entry which is preliminary data.</text>
</comment>
<dbReference type="GO" id="GO:0005886">
    <property type="term" value="C:plasma membrane"/>
    <property type="evidence" value="ECO:0007669"/>
    <property type="project" value="TreeGrafter"/>
</dbReference>
<organism evidence="7 8">
    <name type="scientific">Candidatus Falkowbacteria bacterium RIFOXYD2_FULL_34_120</name>
    <dbReference type="NCBI Taxonomy" id="1798007"/>
    <lineage>
        <taxon>Bacteria</taxon>
        <taxon>Candidatus Falkowiibacteriota</taxon>
    </lineage>
</organism>
<feature type="coiled-coil region" evidence="3">
    <location>
        <begin position="144"/>
        <end position="174"/>
    </location>
</feature>
<dbReference type="InterPro" id="IPR012338">
    <property type="entry name" value="Beta-lactam/transpept-like"/>
</dbReference>
<protein>
    <recommendedName>
        <fullName evidence="9">Penicillin-binding protein transpeptidase domain-containing protein</fullName>
    </recommendedName>
</protein>
<dbReference type="SUPFAM" id="SSF56601">
    <property type="entry name" value="beta-lactamase/transpeptidase-like"/>
    <property type="match status" value="1"/>
</dbReference>
<evidence type="ECO:0008006" key="9">
    <source>
        <dbReference type="Google" id="ProtNLM"/>
    </source>
</evidence>
<name>A0A1F5TNF5_9BACT</name>
<dbReference type="GO" id="GO:0008658">
    <property type="term" value="F:penicillin binding"/>
    <property type="evidence" value="ECO:0007669"/>
    <property type="project" value="InterPro"/>
</dbReference>
<accession>A0A1F5TNF5</accession>
<reference evidence="7 8" key="1">
    <citation type="journal article" date="2016" name="Nat. Commun.">
        <title>Thousands of microbial genomes shed light on interconnected biogeochemical processes in an aquifer system.</title>
        <authorList>
            <person name="Anantharaman K."/>
            <person name="Brown C.T."/>
            <person name="Hug L.A."/>
            <person name="Sharon I."/>
            <person name="Castelle C.J."/>
            <person name="Probst A.J."/>
            <person name="Thomas B.C."/>
            <person name="Singh A."/>
            <person name="Wilkins M.J."/>
            <person name="Karaoz U."/>
            <person name="Brodie E.L."/>
            <person name="Williams K.H."/>
            <person name="Hubbard S.S."/>
            <person name="Banfield J.F."/>
        </authorList>
    </citation>
    <scope>NUCLEOTIDE SEQUENCE [LARGE SCALE GENOMIC DNA]</scope>
</reference>
<sequence length="634" mass="71848">MNFRRNKKNNKKINVNRLQFVMAIIFLLVGFVLFKLYELQILKYDLYVALAMDQHQVFSKLNPERGKIFVQNDPYIFGKNLYPVATNKEFASIFAVPEDIHNPQEVAEKLYEFFDHEEVLREIEETLEEDEYFRDMYDEEGNIIDKQKEEFRKIKKEIEAKERKEQIIKEYIEKLSKPNDPYEPIRNKITKEKLDQLLELKLEGVYYTMETYRYYPDIRLGSHVFGFVGNRDAGMYGLEGFFNEELSGTMGSIKTERAAQGGLIIINDREFHKPINGQDLVLTINRSIQFVICEKLSKAVPEYGADSGTVIVMEPKTGAIIAMCSWPSYDSNNYNKVEDVRLYNNPAIFDQYEPGSIFKIMTIAAGIDSGAIAPETVYEDKGFIMVEGWNKPIKNSDFDTYGPHGIVDMVTVLEASLNTGSIFVMRKTGEEKFAQYVKNFGFGEKTGIELETEYAGDIRGLTRKVIRPVEVATASFGQGITVTPLQVITAFAAIANGGILMKPYIVGKIVSSEGEQITEPRQIRRVVSEKTALLTSGMMVNVVDGGHAKMAAVEGYYVAGKTGTAQVASRDRSGYGDETIHTFVGFAPVDDPKFVMLVKLDNPRNVRFSASSAAPLFSRLAEFILNYYQVPKER</sequence>